<feature type="compositionally biased region" description="Low complexity" evidence="1">
    <location>
        <begin position="105"/>
        <end position="125"/>
    </location>
</feature>
<feature type="transmembrane region" description="Helical" evidence="2">
    <location>
        <begin position="611"/>
        <end position="633"/>
    </location>
</feature>
<reference evidence="3" key="2">
    <citation type="journal article" date="2022" name="Hortic Res">
        <title>The genome of Dioscorea zingiberensis sheds light on the biosynthesis, origin and evolution of the medicinally important diosgenin saponins.</title>
        <authorList>
            <person name="Li Y."/>
            <person name="Tan C."/>
            <person name="Li Z."/>
            <person name="Guo J."/>
            <person name="Li S."/>
            <person name="Chen X."/>
            <person name="Wang C."/>
            <person name="Dai X."/>
            <person name="Yang H."/>
            <person name="Song W."/>
            <person name="Hou L."/>
            <person name="Xu J."/>
            <person name="Tong Z."/>
            <person name="Xu A."/>
            <person name="Yuan X."/>
            <person name="Wang W."/>
            <person name="Yang Q."/>
            <person name="Chen L."/>
            <person name="Sun Z."/>
            <person name="Wang K."/>
            <person name="Pan B."/>
            <person name="Chen J."/>
            <person name="Bao Y."/>
            <person name="Liu F."/>
            <person name="Qi X."/>
            <person name="Gang D.R."/>
            <person name="Wen J."/>
            <person name="Li J."/>
        </authorList>
    </citation>
    <scope>NUCLEOTIDE SEQUENCE</scope>
    <source>
        <strain evidence="3">Dzin_1.0</strain>
    </source>
</reference>
<evidence type="ECO:0000313" key="4">
    <source>
        <dbReference type="Proteomes" id="UP001085076"/>
    </source>
</evidence>
<comment type="caution">
    <text evidence="3">The sequence shown here is derived from an EMBL/GenBank/DDBJ whole genome shotgun (WGS) entry which is preliminary data.</text>
</comment>
<feature type="compositionally biased region" description="Polar residues" evidence="1">
    <location>
        <begin position="131"/>
        <end position="150"/>
    </location>
</feature>
<feature type="compositionally biased region" description="Polar residues" evidence="1">
    <location>
        <begin position="68"/>
        <end position="97"/>
    </location>
</feature>
<proteinExistence type="predicted"/>
<keyword evidence="2" id="KW-0472">Membrane</keyword>
<organism evidence="3 4">
    <name type="scientific">Dioscorea zingiberensis</name>
    <dbReference type="NCBI Taxonomy" id="325984"/>
    <lineage>
        <taxon>Eukaryota</taxon>
        <taxon>Viridiplantae</taxon>
        <taxon>Streptophyta</taxon>
        <taxon>Embryophyta</taxon>
        <taxon>Tracheophyta</taxon>
        <taxon>Spermatophyta</taxon>
        <taxon>Magnoliopsida</taxon>
        <taxon>Liliopsida</taxon>
        <taxon>Dioscoreales</taxon>
        <taxon>Dioscoreaceae</taxon>
        <taxon>Dioscorea</taxon>
    </lineage>
</organism>
<gene>
    <name evidence="3" type="ORF">J5N97_007761</name>
</gene>
<dbReference type="OrthoDB" id="187617at2759"/>
<feature type="transmembrane region" description="Helical" evidence="2">
    <location>
        <begin position="587"/>
        <end position="605"/>
    </location>
</feature>
<dbReference type="AlphaFoldDB" id="A0A9D5DD10"/>
<dbReference type="EMBL" id="JAGGNH010000001">
    <property type="protein sequence ID" value="KAJ0989405.1"/>
    <property type="molecule type" value="Genomic_DNA"/>
</dbReference>
<sequence>MKFSQTSAESFTGVLHFKFLVDGKGGKRINHRLGWCFKALAFVVTPQSSRYCSPPAATTTQRRRTDLNRVTMSSPPWSAQETQASTPGVALQQQASESPIGGTPTNSSNPVSASSTSVSPGCGSAAEAGMPTTSPSRAGNGISTAVTGSVTPAAGPSTPTGVPHGYGVPASSFSYGVLPPPNSVSGSSQQSSNNPVLKLTPSVSAAALQPPVPGQSFGNRPSFSYNIVSQANVGLWCQPAIGGKFTAARTAASLQPPVPGQLMRPSSSVPGTSTPNLSPQILMPLSISKWHAPTSTSYSFGGISQPPMPGAPNVFANTNTSDSTLPEAGDSLATSVGSHSTQSSANLASSSAMHPVAGLSMNPSTVLMATASSFPVHSVTTGIAGTPGQLGMLNSMPFSPNGTTVRTNMGSSPSLGSTVPSPIPAPSNPAPHPIQIARNVQQQNYPPYASLPAVTPSPQAPWFHPPLHGGLLHGPVLLGVFRTIPQPNRGMPLLAVPSQTVQPPCVLSAVAHGGTIPFNSSSSDMHSGSALLHPEHERQGSEPSKGGVPKNEEMDAWTGSKFYSKNTTHLGFPTSSLSSMGKLRHPYLVVAVIISLVLLVVGFLTPDTNIIPGRVFMIISSLIMDVVFCVLFGKKAREMNCRNSSTSGCSTSFSCSMSTTACEIITTTFTPNLVVRSYNSTATVLSPALVILACDLI</sequence>
<keyword evidence="4" id="KW-1185">Reference proteome</keyword>
<feature type="region of interest" description="Disordered" evidence="1">
    <location>
        <begin position="51"/>
        <end position="165"/>
    </location>
</feature>
<reference evidence="3" key="1">
    <citation type="submission" date="2021-03" db="EMBL/GenBank/DDBJ databases">
        <authorList>
            <person name="Li Z."/>
            <person name="Yang C."/>
        </authorList>
    </citation>
    <scope>NUCLEOTIDE SEQUENCE</scope>
    <source>
        <strain evidence="3">Dzin_1.0</strain>
        <tissue evidence="3">Leaf</tissue>
    </source>
</reference>
<evidence type="ECO:0000313" key="3">
    <source>
        <dbReference type="EMBL" id="KAJ0989405.1"/>
    </source>
</evidence>
<name>A0A9D5DD10_9LILI</name>
<keyword evidence="2" id="KW-1133">Transmembrane helix</keyword>
<evidence type="ECO:0000256" key="2">
    <source>
        <dbReference type="SAM" id="Phobius"/>
    </source>
</evidence>
<dbReference type="Proteomes" id="UP001085076">
    <property type="component" value="Miscellaneous, Linkage group lg01"/>
</dbReference>
<feature type="region of interest" description="Disordered" evidence="1">
    <location>
        <begin position="319"/>
        <end position="340"/>
    </location>
</feature>
<feature type="region of interest" description="Disordered" evidence="1">
    <location>
        <begin position="522"/>
        <end position="551"/>
    </location>
</feature>
<accession>A0A9D5DD10</accession>
<evidence type="ECO:0000256" key="1">
    <source>
        <dbReference type="SAM" id="MobiDB-lite"/>
    </source>
</evidence>
<keyword evidence="2" id="KW-0812">Transmembrane</keyword>
<protein>
    <submittedName>
        <fullName evidence="3">Uncharacterized protein</fullName>
    </submittedName>
</protein>